<feature type="domain" description="Transposase IS200-like" evidence="1">
    <location>
        <begin position="4"/>
        <end position="118"/>
    </location>
</feature>
<dbReference type="eggNOG" id="COG1943">
    <property type="taxonomic scope" value="Bacteria"/>
</dbReference>
<dbReference type="AlphaFoldDB" id="E4T3V6"/>
<sequence>MSSYRQILYHIVFRTKDSIKTLNLENSEELYKYIWGVIKGKNGKLYRINGMEDHIHILSDLHPSIALADYLRDIKTASSIWIKESGKFPEFYGWADGYAAFSYAYGDKETIINYIKNQREHHKTTTFEEELRKLLIEHEVEINENFFP</sequence>
<evidence type="ECO:0000313" key="2">
    <source>
        <dbReference type="EMBL" id="ADQ79400.1"/>
    </source>
</evidence>
<dbReference type="GO" id="GO:0006313">
    <property type="term" value="P:DNA transposition"/>
    <property type="evidence" value="ECO:0007669"/>
    <property type="project" value="InterPro"/>
</dbReference>
<reference key="1">
    <citation type="submission" date="2010-11" db="EMBL/GenBank/DDBJ databases">
        <title>The complete genome of Paludibacter propionicigenes DSM 17365.</title>
        <authorList>
            <consortium name="US DOE Joint Genome Institute (JGI-PGF)"/>
            <person name="Lucas S."/>
            <person name="Copeland A."/>
            <person name="Lapidus A."/>
            <person name="Bruce D."/>
            <person name="Goodwin L."/>
            <person name="Pitluck S."/>
            <person name="Kyrpides N."/>
            <person name="Mavromatis K."/>
            <person name="Ivanova N."/>
            <person name="Munk A.C."/>
            <person name="Brettin T."/>
            <person name="Detter J.C."/>
            <person name="Han C."/>
            <person name="Tapia R."/>
            <person name="Land M."/>
            <person name="Hauser L."/>
            <person name="Markowitz V."/>
            <person name="Cheng J.-F."/>
            <person name="Hugenholtz P."/>
            <person name="Woyke T."/>
            <person name="Wu D."/>
            <person name="Gronow S."/>
            <person name="Wellnitz S."/>
            <person name="Brambilla E."/>
            <person name="Klenk H.-P."/>
            <person name="Eisen J.A."/>
        </authorList>
    </citation>
    <scope>NUCLEOTIDE SEQUENCE</scope>
    <source>
        <strain>WB4</strain>
    </source>
</reference>
<dbReference type="Proteomes" id="UP000008718">
    <property type="component" value="Chromosome"/>
</dbReference>
<dbReference type="RefSeq" id="WP_013444769.1">
    <property type="nucleotide sequence ID" value="NC_014734.1"/>
</dbReference>
<dbReference type="GO" id="GO:0004803">
    <property type="term" value="F:transposase activity"/>
    <property type="evidence" value="ECO:0007669"/>
    <property type="project" value="InterPro"/>
</dbReference>
<dbReference type="PANTHER" id="PTHR33360:SF2">
    <property type="entry name" value="TRANSPOSASE FOR INSERTION SEQUENCE ELEMENT IS200"/>
    <property type="match status" value="1"/>
</dbReference>
<dbReference type="SMART" id="SM01321">
    <property type="entry name" value="Y1_Tnp"/>
    <property type="match status" value="1"/>
</dbReference>
<keyword evidence="3" id="KW-1185">Reference proteome</keyword>
<dbReference type="EMBL" id="CP002345">
    <property type="protein sequence ID" value="ADQ79400.1"/>
    <property type="molecule type" value="Genomic_DNA"/>
</dbReference>
<dbReference type="InterPro" id="IPR036515">
    <property type="entry name" value="Transposase_17_sf"/>
</dbReference>
<evidence type="ECO:0000259" key="1">
    <source>
        <dbReference type="SMART" id="SM01321"/>
    </source>
</evidence>
<dbReference type="GO" id="GO:0003677">
    <property type="term" value="F:DNA binding"/>
    <property type="evidence" value="ECO:0007669"/>
    <property type="project" value="InterPro"/>
</dbReference>
<organism evidence="2 3">
    <name type="scientific">Paludibacter propionicigenes (strain DSM 17365 / JCM 13257 / WB4)</name>
    <dbReference type="NCBI Taxonomy" id="694427"/>
    <lineage>
        <taxon>Bacteria</taxon>
        <taxon>Pseudomonadati</taxon>
        <taxon>Bacteroidota</taxon>
        <taxon>Bacteroidia</taxon>
        <taxon>Bacteroidales</taxon>
        <taxon>Paludibacteraceae</taxon>
        <taxon>Paludibacter</taxon>
    </lineage>
</organism>
<dbReference type="InterPro" id="IPR002686">
    <property type="entry name" value="Transposase_17"/>
</dbReference>
<dbReference type="Pfam" id="PF01797">
    <property type="entry name" value="Y1_Tnp"/>
    <property type="match status" value="1"/>
</dbReference>
<protein>
    <submittedName>
        <fullName evidence="2">Transposase IS200-like protein</fullName>
    </submittedName>
</protein>
<reference evidence="2 3" key="2">
    <citation type="journal article" date="2011" name="Stand. Genomic Sci.">
        <title>Complete genome sequence of Paludibacter propionicigenes type strain (WB4).</title>
        <authorList>
            <person name="Gronow S."/>
            <person name="Munk C."/>
            <person name="Lapidus A."/>
            <person name="Nolan M."/>
            <person name="Lucas S."/>
            <person name="Hammon N."/>
            <person name="Deshpande S."/>
            <person name="Cheng J.F."/>
            <person name="Tapia R."/>
            <person name="Han C."/>
            <person name="Goodwin L."/>
            <person name="Pitluck S."/>
            <person name="Liolios K."/>
            <person name="Ivanova N."/>
            <person name="Mavromatis K."/>
            <person name="Mikhailova N."/>
            <person name="Pati A."/>
            <person name="Chen A."/>
            <person name="Palaniappan K."/>
            <person name="Land M."/>
            <person name="Hauser L."/>
            <person name="Chang Y.J."/>
            <person name="Jeffries C.D."/>
            <person name="Brambilla E."/>
            <person name="Rohde M."/>
            <person name="Goker M."/>
            <person name="Detter J.C."/>
            <person name="Woyke T."/>
            <person name="Bristow J."/>
            <person name="Eisen J.A."/>
            <person name="Markowitz V."/>
            <person name="Hugenholtz P."/>
            <person name="Kyrpides N.C."/>
            <person name="Klenk H.P."/>
        </authorList>
    </citation>
    <scope>NUCLEOTIDE SEQUENCE [LARGE SCALE GENOMIC DNA]</scope>
    <source>
        <strain evidence="3">DSM 17365 / JCM 13257 / WB4</strain>
    </source>
</reference>
<dbReference type="OrthoDB" id="9797997at2"/>
<name>E4T3V6_PALPW</name>
<dbReference type="HOGENOM" id="CLU_101320_1_0_10"/>
<dbReference type="NCBIfam" id="NF033573">
    <property type="entry name" value="transpos_IS200"/>
    <property type="match status" value="1"/>
</dbReference>
<dbReference type="Gene3D" id="3.30.70.1290">
    <property type="entry name" value="Transposase IS200-like"/>
    <property type="match status" value="1"/>
</dbReference>
<dbReference type="STRING" id="694427.Palpr_1253"/>
<accession>E4T3V6</accession>
<dbReference type="KEGG" id="ppn:Palpr_1253"/>
<evidence type="ECO:0000313" key="3">
    <source>
        <dbReference type="Proteomes" id="UP000008718"/>
    </source>
</evidence>
<dbReference type="PANTHER" id="PTHR33360">
    <property type="entry name" value="TRANSPOSASE FOR INSERTION SEQUENCE ELEMENT IS200"/>
    <property type="match status" value="1"/>
</dbReference>
<gene>
    <name evidence="2" type="ordered locus">Palpr_1253</name>
</gene>
<proteinExistence type="predicted"/>
<dbReference type="SUPFAM" id="SSF143422">
    <property type="entry name" value="Transposase IS200-like"/>
    <property type="match status" value="1"/>
</dbReference>